<keyword evidence="3" id="KW-1185">Reference proteome</keyword>
<sequence length="132" mass="14985">MSINLNNDNDIYAETFLFSDDTQYFMRASNTNSLSQLRKDVLERSDDWFKSNSLQVNDSKTQSIIFGANSDRGSTVKFLGVHLDPRLSRPYVKEFFFSLAVITLHVTGLASCIMLLSQARRLSVRLVVAQLL</sequence>
<name>A0ABD2NR21_9CUCU</name>
<reference evidence="2 3" key="1">
    <citation type="journal article" date="2021" name="BMC Biol.">
        <title>Horizontally acquired antibacterial genes associated with adaptive radiation of ladybird beetles.</title>
        <authorList>
            <person name="Li H.S."/>
            <person name="Tang X.F."/>
            <person name="Huang Y.H."/>
            <person name="Xu Z.Y."/>
            <person name="Chen M.L."/>
            <person name="Du X.Y."/>
            <person name="Qiu B.Y."/>
            <person name="Chen P.T."/>
            <person name="Zhang W."/>
            <person name="Slipinski A."/>
            <person name="Escalona H.E."/>
            <person name="Waterhouse R.M."/>
            <person name="Zwick A."/>
            <person name="Pang H."/>
        </authorList>
    </citation>
    <scope>NUCLEOTIDE SEQUENCE [LARGE SCALE GENOMIC DNA]</scope>
    <source>
        <strain evidence="2">SYSU2018</strain>
    </source>
</reference>
<keyword evidence="1" id="KW-0812">Transmembrane</keyword>
<dbReference type="AlphaFoldDB" id="A0ABD2NR21"/>
<accession>A0ABD2NR21</accession>
<dbReference type="Proteomes" id="UP001516400">
    <property type="component" value="Unassembled WGS sequence"/>
</dbReference>
<keyword evidence="1" id="KW-1133">Transmembrane helix</keyword>
<evidence type="ECO:0000313" key="3">
    <source>
        <dbReference type="Proteomes" id="UP001516400"/>
    </source>
</evidence>
<proteinExistence type="predicted"/>
<gene>
    <name evidence="2" type="ORF">HHI36_004227</name>
</gene>
<comment type="caution">
    <text evidence="2">The sequence shown here is derived from an EMBL/GenBank/DDBJ whole genome shotgun (WGS) entry which is preliminary data.</text>
</comment>
<keyword evidence="1" id="KW-0472">Membrane</keyword>
<evidence type="ECO:0008006" key="4">
    <source>
        <dbReference type="Google" id="ProtNLM"/>
    </source>
</evidence>
<dbReference type="EMBL" id="JABFTP020000144">
    <property type="protein sequence ID" value="KAL3281003.1"/>
    <property type="molecule type" value="Genomic_DNA"/>
</dbReference>
<feature type="transmembrane region" description="Helical" evidence="1">
    <location>
        <begin position="95"/>
        <end position="116"/>
    </location>
</feature>
<organism evidence="2 3">
    <name type="scientific">Cryptolaemus montrouzieri</name>
    <dbReference type="NCBI Taxonomy" id="559131"/>
    <lineage>
        <taxon>Eukaryota</taxon>
        <taxon>Metazoa</taxon>
        <taxon>Ecdysozoa</taxon>
        <taxon>Arthropoda</taxon>
        <taxon>Hexapoda</taxon>
        <taxon>Insecta</taxon>
        <taxon>Pterygota</taxon>
        <taxon>Neoptera</taxon>
        <taxon>Endopterygota</taxon>
        <taxon>Coleoptera</taxon>
        <taxon>Polyphaga</taxon>
        <taxon>Cucujiformia</taxon>
        <taxon>Coccinelloidea</taxon>
        <taxon>Coccinellidae</taxon>
        <taxon>Scymninae</taxon>
        <taxon>Scymnini</taxon>
        <taxon>Cryptolaemus</taxon>
    </lineage>
</organism>
<protein>
    <recommendedName>
        <fullName evidence="4">Reverse transcriptase domain-containing protein</fullName>
    </recommendedName>
</protein>
<evidence type="ECO:0000256" key="1">
    <source>
        <dbReference type="SAM" id="Phobius"/>
    </source>
</evidence>
<evidence type="ECO:0000313" key="2">
    <source>
        <dbReference type="EMBL" id="KAL3281003.1"/>
    </source>
</evidence>